<feature type="compositionally biased region" description="Basic and acidic residues" evidence="1">
    <location>
        <begin position="168"/>
        <end position="177"/>
    </location>
</feature>
<evidence type="ECO:0000313" key="3">
    <source>
        <dbReference type="Proteomes" id="UP000789572"/>
    </source>
</evidence>
<protein>
    <submittedName>
        <fullName evidence="2">2019_t:CDS:1</fullName>
    </submittedName>
</protein>
<gene>
    <name evidence="2" type="ORF">POCULU_LOCUS8524</name>
</gene>
<dbReference type="Gene3D" id="3.30.200.20">
    <property type="entry name" value="Phosphorylase Kinase, domain 1"/>
    <property type="match status" value="1"/>
</dbReference>
<sequence length="357" mass="40301">MRCRLLLIAQREKDACSNSIFIWIFQKLVELTMDQSRGNNSDDLKALYSCPAEELEGTDITALYLNTKQFLHAYSSGTVQACRHDLVEGTVIPESAFRHTAILLKSAYSNDVSNTKIFTSPRGPSGITTMHRDGTEFSVDIQTRVVEYADEPLRALWITYDRSLADSKKDDETKTEEAMQTEETLDDEQSNSDDEETFSMSKFLAELVEDLQRRCLGECAYGIVKLAYNTKDPEKKLVVLEFVFKSRILVDSWIPHVETTYWLRGQIGGSVIWLTPVGYSHSQNELSTTMEGVLESASFTKTLTTSLYLLLNLESAGGHRYEIFVTTYETDLSDGPGMLYFLSVVQLLSEMQAVESQ</sequence>
<evidence type="ECO:0000256" key="1">
    <source>
        <dbReference type="SAM" id="MobiDB-lite"/>
    </source>
</evidence>
<keyword evidence="3" id="KW-1185">Reference proteome</keyword>
<accession>A0A9N9D509</accession>
<proteinExistence type="predicted"/>
<organism evidence="2 3">
    <name type="scientific">Paraglomus occultum</name>
    <dbReference type="NCBI Taxonomy" id="144539"/>
    <lineage>
        <taxon>Eukaryota</taxon>
        <taxon>Fungi</taxon>
        <taxon>Fungi incertae sedis</taxon>
        <taxon>Mucoromycota</taxon>
        <taxon>Glomeromycotina</taxon>
        <taxon>Glomeromycetes</taxon>
        <taxon>Paraglomerales</taxon>
        <taxon>Paraglomeraceae</taxon>
        <taxon>Paraglomus</taxon>
    </lineage>
</organism>
<comment type="caution">
    <text evidence="2">The sequence shown here is derived from an EMBL/GenBank/DDBJ whole genome shotgun (WGS) entry which is preliminary data.</text>
</comment>
<dbReference type="EMBL" id="CAJVPJ010002512">
    <property type="protein sequence ID" value="CAG8623199.1"/>
    <property type="molecule type" value="Genomic_DNA"/>
</dbReference>
<evidence type="ECO:0000313" key="2">
    <source>
        <dbReference type="EMBL" id="CAG8623199.1"/>
    </source>
</evidence>
<dbReference type="OrthoDB" id="10252171at2759"/>
<dbReference type="Proteomes" id="UP000789572">
    <property type="component" value="Unassembled WGS sequence"/>
</dbReference>
<dbReference type="AlphaFoldDB" id="A0A9N9D509"/>
<feature type="region of interest" description="Disordered" evidence="1">
    <location>
        <begin position="168"/>
        <end position="194"/>
    </location>
</feature>
<name>A0A9N9D509_9GLOM</name>
<reference evidence="2" key="1">
    <citation type="submission" date="2021-06" db="EMBL/GenBank/DDBJ databases">
        <authorList>
            <person name="Kallberg Y."/>
            <person name="Tangrot J."/>
            <person name="Rosling A."/>
        </authorList>
    </citation>
    <scope>NUCLEOTIDE SEQUENCE</scope>
    <source>
        <strain evidence="2">IA702</strain>
    </source>
</reference>
<feature type="compositionally biased region" description="Acidic residues" evidence="1">
    <location>
        <begin position="179"/>
        <end position="194"/>
    </location>
</feature>